<dbReference type="Gene3D" id="3.40.50.12700">
    <property type="match status" value="1"/>
</dbReference>
<feature type="compositionally biased region" description="Basic and acidic residues" evidence="1">
    <location>
        <begin position="123"/>
        <end position="145"/>
    </location>
</feature>
<feature type="compositionally biased region" description="Polar residues" evidence="1">
    <location>
        <begin position="101"/>
        <end position="112"/>
    </location>
</feature>
<evidence type="ECO:0000256" key="1">
    <source>
        <dbReference type="SAM" id="MobiDB-lite"/>
    </source>
</evidence>
<reference evidence="2" key="2">
    <citation type="submission" date="2021-09" db="EMBL/GenBank/DDBJ databases">
        <authorList>
            <person name="Jia N."/>
            <person name="Wang J."/>
            <person name="Shi W."/>
            <person name="Du L."/>
            <person name="Sun Y."/>
            <person name="Zhan W."/>
            <person name="Jiang J."/>
            <person name="Wang Q."/>
            <person name="Zhang B."/>
            <person name="Ji P."/>
            <person name="Sakyi L.B."/>
            <person name="Cui X."/>
            <person name="Yuan T."/>
            <person name="Jiang B."/>
            <person name="Yang W."/>
            <person name="Lam T.T.-Y."/>
            <person name="Chang Q."/>
            <person name="Ding S."/>
            <person name="Wang X."/>
            <person name="Zhu J."/>
            <person name="Ruan X."/>
            <person name="Zhao L."/>
            <person name="Wei J."/>
            <person name="Que T."/>
            <person name="Du C."/>
            <person name="Cheng J."/>
            <person name="Dai P."/>
            <person name="Han X."/>
            <person name="Huang E."/>
            <person name="Gao Y."/>
            <person name="Liu J."/>
            <person name="Shao H."/>
            <person name="Ye R."/>
            <person name="Li L."/>
            <person name="Wei W."/>
            <person name="Wang X."/>
            <person name="Wang C."/>
            <person name="Huo Q."/>
            <person name="Li W."/>
            <person name="Guo W."/>
            <person name="Chen H."/>
            <person name="Chen S."/>
            <person name="Zhou L."/>
            <person name="Zhou L."/>
            <person name="Ni X."/>
            <person name="Tian J."/>
            <person name="Zhou Y."/>
            <person name="Sheng Y."/>
            <person name="Liu T."/>
            <person name="Pan Y."/>
            <person name="Xia L."/>
            <person name="Li J."/>
            <person name="Zhao F."/>
            <person name="Cao W."/>
        </authorList>
    </citation>
    <scope>NUCLEOTIDE SEQUENCE</scope>
    <source>
        <strain evidence="2">Rsan-2018</strain>
        <tissue evidence="2">Larvae</tissue>
    </source>
</reference>
<name>A0A9D4PKB0_RHISA</name>
<feature type="region of interest" description="Disordered" evidence="1">
    <location>
        <begin position="369"/>
        <end position="392"/>
    </location>
</feature>
<evidence type="ECO:0000313" key="2">
    <source>
        <dbReference type="EMBL" id="KAH7946582.1"/>
    </source>
</evidence>
<feature type="compositionally biased region" description="Polar residues" evidence="1">
    <location>
        <begin position="55"/>
        <end position="66"/>
    </location>
</feature>
<sequence length="392" mass="42727">MEAPEALVQELAVKLQQELHRVDITTDAARDTDPNREPITNANPTKPSRHGTPVPVTTNSATQPESTDVDEASTPIGGQDNSGITQAVSPPAVLPVADMTDTGQNGVTPTHRNSGEPRPAPPRHNEKRIAKERETSDDSGKEPPKENGSNANAKEASTRPHGRKGKHKQPRCPNQGAPKQAASGGSAWVKPGPKVSRELILVGDNNVRSIADAVRETVNVPRAIGSLYSKKANATTAMGYIASYEKKKARPIQRQYIVHVGLADALRRDPDAVTRALSDTWADRPDELIVCSIPEVTTRGGEIRAAIIAANAQLKRWCRKSKHRFIDLTKGWRPEMLASDGLQCSTEGIHFVLSKIIPILQAFLGQRLREPQKRPTSPQPPPYQCQTQDQHQ</sequence>
<dbReference type="SUPFAM" id="SSF52266">
    <property type="entry name" value="SGNH hydrolase"/>
    <property type="match status" value="1"/>
</dbReference>
<accession>A0A9D4PKB0</accession>
<feature type="compositionally biased region" description="Polar residues" evidence="1">
    <location>
        <begin position="79"/>
        <end position="88"/>
    </location>
</feature>
<dbReference type="AlphaFoldDB" id="A0A9D4PKB0"/>
<comment type="caution">
    <text evidence="2">The sequence shown here is derived from an EMBL/GenBank/DDBJ whole genome shotgun (WGS) entry which is preliminary data.</text>
</comment>
<organism evidence="2 3">
    <name type="scientific">Rhipicephalus sanguineus</name>
    <name type="common">Brown dog tick</name>
    <name type="synonym">Ixodes sanguineus</name>
    <dbReference type="NCBI Taxonomy" id="34632"/>
    <lineage>
        <taxon>Eukaryota</taxon>
        <taxon>Metazoa</taxon>
        <taxon>Ecdysozoa</taxon>
        <taxon>Arthropoda</taxon>
        <taxon>Chelicerata</taxon>
        <taxon>Arachnida</taxon>
        <taxon>Acari</taxon>
        <taxon>Parasitiformes</taxon>
        <taxon>Ixodida</taxon>
        <taxon>Ixodoidea</taxon>
        <taxon>Ixodidae</taxon>
        <taxon>Rhipicephalinae</taxon>
        <taxon>Rhipicephalus</taxon>
        <taxon>Rhipicephalus</taxon>
    </lineage>
</organism>
<feature type="compositionally biased region" description="Basic residues" evidence="1">
    <location>
        <begin position="160"/>
        <end position="170"/>
    </location>
</feature>
<dbReference type="Proteomes" id="UP000821837">
    <property type="component" value="Chromosome 6"/>
</dbReference>
<proteinExistence type="predicted"/>
<evidence type="ECO:0000313" key="3">
    <source>
        <dbReference type="Proteomes" id="UP000821837"/>
    </source>
</evidence>
<reference evidence="2" key="1">
    <citation type="journal article" date="2020" name="Cell">
        <title>Large-Scale Comparative Analyses of Tick Genomes Elucidate Their Genetic Diversity and Vector Capacities.</title>
        <authorList>
            <consortium name="Tick Genome and Microbiome Consortium (TIGMIC)"/>
            <person name="Jia N."/>
            <person name="Wang J."/>
            <person name="Shi W."/>
            <person name="Du L."/>
            <person name="Sun Y."/>
            <person name="Zhan W."/>
            <person name="Jiang J.F."/>
            <person name="Wang Q."/>
            <person name="Zhang B."/>
            <person name="Ji P."/>
            <person name="Bell-Sakyi L."/>
            <person name="Cui X.M."/>
            <person name="Yuan T.T."/>
            <person name="Jiang B.G."/>
            <person name="Yang W.F."/>
            <person name="Lam T.T."/>
            <person name="Chang Q.C."/>
            <person name="Ding S.J."/>
            <person name="Wang X.J."/>
            <person name="Zhu J.G."/>
            <person name="Ruan X.D."/>
            <person name="Zhao L."/>
            <person name="Wei J.T."/>
            <person name="Ye R.Z."/>
            <person name="Que T.C."/>
            <person name="Du C.H."/>
            <person name="Zhou Y.H."/>
            <person name="Cheng J.X."/>
            <person name="Dai P.F."/>
            <person name="Guo W.B."/>
            <person name="Han X.H."/>
            <person name="Huang E.J."/>
            <person name="Li L.F."/>
            <person name="Wei W."/>
            <person name="Gao Y.C."/>
            <person name="Liu J.Z."/>
            <person name="Shao H.Z."/>
            <person name="Wang X."/>
            <person name="Wang C.C."/>
            <person name="Yang T.C."/>
            <person name="Huo Q.B."/>
            <person name="Li W."/>
            <person name="Chen H.Y."/>
            <person name="Chen S.E."/>
            <person name="Zhou L.G."/>
            <person name="Ni X.B."/>
            <person name="Tian J.H."/>
            <person name="Sheng Y."/>
            <person name="Liu T."/>
            <person name="Pan Y.S."/>
            <person name="Xia L.Y."/>
            <person name="Li J."/>
            <person name="Zhao F."/>
            <person name="Cao W.C."/>
        </authorList>
    </citation>
    <scope>NUCLEOTIDE SEQUENCE</scope>
    <source>
        <strain evidence="2">Rsan-2018</strain>
    </source>
</reference>
<feature type="compositionally biased region" description="Basic and acidic residues" evidence="1">
    <location>
        <begin position="19"/>
        <end position="36"/>
    </location>
</feature>
<feature type="region of interest" description="Disordered" evidence="1">
    <location>
        <begin position="19"/>
        <end position="191"/>
    </location>
</feature>
<keyword evidence="3" id="KW-1185">Reference proteome</keyword>
<gene>
    <name evidence="2" type="ORF">HPB52_001617</name>
</gene>
<dbReference type="EMBL" id="JABSTV010001252">
    <property type="protein sequence ID" value="KAH7946582.1"/>
    <property type="molecule type" value="Genomic_DNA"/>
</dbReference>
<protein>
    <submittedName>
        <fullName evidence="2">Uncharacterized protein</fullName>
    </submittedName>
</protein>